<protein>
    <recommendedName>
        <fullName evidence="3">HTH cro/C1-type domain-containing protein</fullName>
    </recommendedName>
</protein>
<dbReference type="Proteomes" id="UP000635885">
    <property type="component" value="Unassembled WGS sequence"/>
</dbReference>
<dbReference type="Gene3D" id="1.10.260.40">
    <property type="entry name" value="lambda repressor-like DNA-binding domains"/>
    <property type="match status" value="1"/>
</dbReference>
<dbReference type="EMBL" id="BMFD01000002">
    <property type="protein sequence ID" value="GGC31527.1"/>
    <property type="molecule type" value="Genomic_DNA"/>
</dbReference>
<sequence>MSNIVVKTLMADRKLTAEEISKGSDIFLEEVKGIIDGKMKMTIQNAVKLGDFFEIPAEIFFTESSLVNHNNIGEKSNSNSGFIGTYKND</sequence>
<dbReference type="SUPFAM" id="SSF47413">
    <property type="entry name" value="lambda repressor-like DNA-binding domains"/>
    <property type="match status" value="1"/>
</dbReference>
<dbReference type="InterPro" id="IPR010982">
    <property type="entry name" value="Lambda_DNA-bd_dom_sf"/>
</dbReference>
<accession>A0ABQ1M0A3</accession>
<name>A0ABQ1M0A3_9BACT</name>
<proteinExistence type="predicted"/>
<evidence type="ECO:0000313" key="1">
    <source>
        <dbReference type="EMBL" id="GGC31527.1"/>
    </source>
</evidence>
<keyword evidence="2" id="KW-1185">Reference proteome</keyword>
<dbReference type="RefSeq" id="WP_188439977.1">
    <property type="nucleotide sequence ID" value="NZ_BMFD01000002.1"/>
</dbReference>
<comment type="caution">
    <text evidence="1">The sequence shown here is derived from an EMBL/GenBank/DDBJ whole genome shotgun (WGS) entry which is preliminary data.</text>
</comment>
<evidence type="ECO:0000313" key="2">
    <source>
        <dbReference type="Proteomes" id="UP000635885"/>
    </source>
</evidence>
<gene>
    <name evidence="1" type="ORF">GCM10010993_08120</name>
</gene>
<evidence type="ECO:0008006" key="3">
    <source>
        <dbReference type="Google" id="ProtNLM"/>
    </source>
</evidence>
<organism evidence="1 2">
    <name type="scientific">Belliella aquatica</name>
    <dbReference type="NCBI Taxonomy" id="1323734"/>
    <lineage>
        <taxon>Bacteria</taxon>
        <taxon>Pseudomonadati</taxon>
        <taxon>Bacteroidota</taxon>
        <taxon>Cytophagia</taxon>
        <taxon>Cytophagales</taxon>
        <taxon>Cyclobacteriaceae</taxon>
        <taxon>Belliella</taxon>
    </lineage>
</organism>
<reference evidence="2" key="1">
    <citation type="journal article" date="2019" name="Int. J. Syst. Evol. Microbiol.">
        <title>The Global Catalogue of Microorganisms (GCM) 10K type strain sequencing project: providing services to taxonomists for standard genome sequencing and annotation.</title>
        <authorList>
            <consortium name="The Broad Institute Genomics Platform"/>
            <consortium name="The Broad Institute Genome Sequencing Center for Infectious Disease"/>
            <person name="Wu L."/>
            <person name="Ma J."/>
        </authorList>
    </citation>
    <scope>NUCLEOTIDE SEQUENCE [LARGE SCALE GENOMIC DNA]</scope>
    <source>
        <strain evidence="2">CGMCC 1.12479</strain>
    </source>
</reference>